<dbReference type="PRINTS" id="PR01038">
    <property type="entry name" value="TRNASYNTHARG"/>
</dbReference>
<dbReference type="NCBIfam" id="TIGR00456">
    <property type="entry name" value="argS"/>
    <property type="match status" value="1"/>
</dbReference>
<evidence type="ECO:0000256" key="15">
    <source>
        <dbReference type="SAM" id="MobiDB-lite"/>
    </source>
</evidence>
<name>A0A1S6KZP5_NILLU</name>
<keyword evidence="6 13" id="KW-0547">Nucleotide-binding</keyword>
<dbReference type="PANTHER" id="PTHR11956:SF5">
    <property type="entry name" value="ARGININE--TRNA LIGASE, CYTOPLASMIC"/>
    <property type="match status" value="1"/>
</dbReference>
<dbReference type="GO" id="GO:0017101">
    <property type="term" value="C:aminoacyl-tRNA synthetase multienzyme complex"/>
    <property type="evidence" value="ECO:0007669"/>
    <property type="project" value="UniProtKB-ARBA"/>
</dbReference>
<keyword evidence="5 13" id="KW-0436">Ligase</keyword>
<evidence type="ECO:0000256" key="14">
    <source>
        <dbReference type="SAM" id="Coils"/>
    </source>
</evidence>
<accession>A0A1S6KZP5</accession>
<dbReference type="Gene3D" id="3.40.50.620">
    <property type="entry name" value="HUPs"/>
    <property type="match status" value="1"/>
</dbReference>
<dbReference type="InterPro" id="IPR008909">
    <property type="entry name" value="DALR_anticod-bd"/>
</dbReference>
<dbReference type="EC" id="6.1.1.19" evidence="3"/>
<comment type="catalytic activity">
    <reaction evidence="11">
        <text>tRNA(Arg) + L-arginine + ATP = L-arginyl-tRNA(Arg) + AMP + diphosphate</text>
        <dbReference type="Rhea" id="RHEA:20301"/>
        <dbReference type="Rhea" id="RHEA-COMP:9658"/>
        <dbReference type="Rhea" id="RHEA-COMP:9673"/>
        <dbReference type="ChEBI" id="CHEBI:30616"/>
        <dbReference type="ChEBI" id="CHEBI:32682"/>
        <dbReference type="ChEBI" id="CHEBI:33019"/>
        <dbReference type="ChEBI" id="CHEBI:78442"/>
        <dbReference type="ChEBI" id="CHEBI:78513"/>
        <dbReference type="ChEBI" id="CHEBI:456215"/>
        <dbReference type="EC" id="6.1.1.19"/>
    </reaction>
</comment>
<dbReference type="InterPro" id="IPR014729">
    <property type="entry name" value="Rossmann-like_a/b/a_fold"/>
</dbReference>
<dbReference type="EMBL" id="KC223378">
    <property type="protein sequence ID" value="AQT27187.1"/>
    <property type="molecule type" value="mRNA"/>
</dbReference>
<dbReference type="PANTHER" id="PTHR11956">
    <property type="entry name" value="ARGINYL-TRNA SYNTHETASE"/>
    <property type="match status" value="1"/>
</dbReference>
<feature type="coiled-coil region" evidence="14">
    <location>
        <begin position="5"/>
        <end position="73"/>
    </location>
</feature>
<keyword evidence="8 13" id="KW-0648">Protein biosynthesis</keyword>
<organism evidence="18">
    <name type="scientific">Nilaparvata lugens</name>
    <name type="common">Brown planthopper</name>
    <dbReference type="NCBI Taxonomy" id="108931"/>
    <lineage>
        <taxon>Eukaryota</taxon>
        <taxon>Metazoa</taxon>
        <taxon>Ecdysozoa</taxon>
        <taxon>Arthropoda</taxon>
        <taxon>Hexapoda</taxon>
        <taxon>Insecta</taxon>
        <taxon>Pterygota</taxon>
        <taxon>Neoptera</taxon>
        <taxon>Paraneoptera</taxon>
        <taxon>Hemiptera</taxon>
        <taxon>Auchenorrhyncha</taxon>
        <taxon>Fulgoroidea</taxon>
        <taxon>Delphacidae</taxon>
        <taxon>Delphacinae</taxon>
        <taxon>Nilaparvata</taxon>
    </lineage>
</organism>
<evidence type="ECO:0000256" key="3">
    <source>
        <dbReference type="ARBA" id="ARBA00012837"/>
    </source>
</evidence>
<feature type="domain" description="Arginyl tRNA synthetase N-terminal" evidence="17">
    <location>
        <begin position="106"/>
        <end position="194"/>
    </location>
</feature>
<feature type="region of interest" description="Disordered" evidence="15">
    <location>
        <begin position="74"/>
        <end position="97"/>
    </location>
</feature>
<evidence type="ECO:0000256" key="4">
    <source>
        <dbReference type="ARBA" id="ARBA00022490"/>
    </source>
</evidence>
<keyword evidence="7 13" id="KW-0067">ATP-binding</keyword>
<evidence type="ECO:0000259" key="16">
    <source>
        <dbReference type="SMART" id="SM00836"/>
    </source>
</evidence>
<sequence length="688" mass="77819">MDPDLESLKKRTAASEDKLQRIIETFNKLKQGYENLNSEDDVPPELVDLALKNAKLKYQLNILNRAIEEEKKKLSSAGGKSVTATAPVGKTGSAPESVMEETSVRARLAALFATAIARAFSDVPDAPVLLELSKYDKFGDYQFNSAMAISQILKAQGIKKSPRDVAQAIYSEIPSNKMINKLEIAGPGFINIWLERSVGQEVLGDILKNGVRPPKLKRKLKVIVDFSSPNIAKEMHVGHLRSTIIGDSISRLLEFVGHDVLRLNHVGDWGTQFGMLIAHLTDMFPDYLVRSPSVSNLQQFYKQSKQRFDEDEQFKKRAYAYVVKLQSFEPDTITAWKLICDASRKEFQKVYDRLGIKLVERGESFYQKHMEKLVKDLDSRGLLEEDEGRKVMFSGVEGQIPMTIVKSDGGFTYDTSDLAALKQRIQDEKANWTIYVVDSGQSLHFQLLEHCAKKAGFISNDFRFDFVGFGVVLGEDKKKFKTRSGETVRLVELLDEGVKRARETLVEKGRDKVLEESELLAAQNSVAYGCIKYSDLAHNRINDYVFSFDKMLEDKGNTAVYLLYAYTRICSIARNANITRQQITDSIAANEALSLDHPKEWKLAKVLLRFEDVIVRITADLYLHQLCDFLYEIATSFTEFYDSCYCIEKNKTGEIIKVHMGRLLLCEVTASIMAKCFDILGLEPVSRM</sequence>
<evidence type="ECO:0000256" key="1">
    <source>
        <dbReference type="ARBA" id="ARBA00004514"/>
    </source>
</evidence>
<keyword evidence="9 13" id="KW-0030">Aminoacyl-tRNA synthetase</keyword>
<dbReference type="CDD" id="cd00671">
    <property type="entry name" value="ArgRS_core"/>
    <property type="match status" value="1"/>
</dbReference>
<dbReference type="InterPro" id="IPR036695">
    <property type="entry name" value="Arg-tRNA-synth_N_sf"/>
</dbReference>
<dbReference type="HAMAP" id="MF_00123">
    <property type="entry name" value="Arg_tRNA_synth"/>
    <property type="match status" value="1"/>
</dbReference>
<dbReference type="SMART" id="SM00836">
    <property type="entry name" value="DALR_1"/>
    <property type="match status" value="1"/>
</dbReference>
<reference evidence="18" key="2">
    <citation type="journal article" date="2014" name="Insect Mol. Biol.">
        <title>Constructing the major biosynthesis pathways for amino acids in the brown planthopper, Nilaparvata lugens?Stal (Hemiptera: Delphacidae), based on the transcriptome data.</title>
        <authorList>
            <person name="Wan P.J."/>
            <person name="Yang L."/>
            <person name="Wang W.X."/>
            <person name="Fan J.M."/>
            <person name="Fu Q."/>
            <person name="Li G.Q."/>
        </authorList>
    </citation>
    <scope>NUCLEOTIDE SEQUENCE</scope>
</reference>
<dbReference type="GO" id="GO:0006420">
    <property type="term" value="P:arginyl-tRNA aminoacylation"/>
    <property type="evidence" value="ECO:0007669"/>
    <property type="project" value="InterPro"/>
</dbReference>
<evidence type="ECO:0000259" key="17">
    <source>
        <dbReference type="SMART" id="SM01016"/>
    </source>
</evidence>
<keyword evidence="4" id="KW-0963">Cytoplasm</keyword>
<dbReference type="Gene3D" id="3.30.1360.70">
    <property type="entry name" value="Arginyl tRNA synthetase N-terminal domain"/>
    <property type="match status" value="1"/>
</dbReference>
<proteinExistence type="evidence at transcript level"/>
<evidence type="ECO:0000256" key="8">
    <source>
        <dbReference type="ARBA" id="ARBA00022917"/>
    </source>
</evidence>
<dbReference type="InterPro" id="IPR005148">
    <property type="entry name" value="Arg-tRNA-synth_N"/>
</dbReference>
<dbReference type="SMART" id="SM01016">
    <property type="entry name" value="Arg_tRNA_synt_N"/>
    <property type="match status" value="1"/>
</dbReference>
<dbReference type="GO" id="GO:0004814">
    <property type="term" value="F:arginine-tRNA ligase activity"/>
    <property type="evidence" value="ECO:0007669"/>
    <property type="project" value="UniProtKB-EC"/>
</dbReference>
<dbReference type="PROSITE" id="PS00178">
    <property type="entry name" value="AA_TRNA_LIGASE_I"/>
    <property type="match status" value="1"/>
</dbReference>
<dbReference type="GO" id="GO:0005829">
    <property type="term" value="C:cytosol"/>
    <property type="evidence" value="ECO:0007669"/>
    <property type="project" value="UniProtKB-SubCell"/>
</dbReference>
<protein>
    <recommendedName>
        <fullName evidence="12">Probable arginine--tRNA ligase, cytoplasmic</fullName>
        <ecNumber evidence="3">6.1.1.19</ecNumber>
    </recommendedName>
    <alternativeName>
        <fullName evidence="10">Arginyl-tRNA synthetase</fullName>
    </alternativeName>
</protein>
<evidence type="ECO:0000256" key="2">
    <source>
        <dbReference type="ARBA" id="ARBA00005594"/>
    </source>
</evidence>
<dbReference type="FunFam" id="3.40.50.620:FF:000084">
    <property type="entry name" value="arginine--tRNA ligase, cytoplasmic"/>
    <property type="match status" value="1"/>
</dbReference>
<evidence type="ECO:0000256" key="13">
    <source>
        <dbReference type="RuleBase" id="RU363038"/>
    </source>
</evidence>
<dbReference type="Pfam" id="PF05746">
    <property type="entry name" value="DALR_1"/>
    <property type="match status" value="1"/>
</dbReference>
<dbReference type="InterPro" id="IPR035684">
    <property type="entry name" value="ArgRS_core"/>
</dbReference>
<dbReference type="GO" id="GO:0005524">
    <property type="term" value="F:ATP binding"/>
    <property type="evidence" value="ECO:0007669"/>
    <property type="project" value="UniProtKB-KW"/>
</dbReference>
<reference evidence="18" key="1">
    <citation type="submission" date="2012-11" db="EMBL/GenBank/DDBJ databases">
        <authorList>
            <person name="Lucero-Rivera Y.E."/>
            <person name="Tovar-Ramirez D."/>
        </authorList>
    </citation>
    <scope>NUCLEOTIDE SEQUENCE</scope>
</reference>
<evidence type="ECO:0000256" key="10">
    <source>
        <dbReference type="ARBA" id="ARBA00033033"/>
    </source>
</evidence>
<dbReference type="Pfam" id="PF03485">
    <property type="entry name" value="Arg_tRNA_synt_N"/>
    <property type="match status" value="1"/>
</dbReference>
<dbReference type="Gene3D" id="1.10.730.10">
    <property type="entry name" value="Isoleucyl-tRNA Synthetase, Domain 1"/>
    <property type="match status" value="1"/>
</dbReference>
<dbReference type="InterPro" id="IPR001412">
    <property type="entry name" value="aa-tRNA-synth_I_CS"/>
</dbReference>
<evidence type="ECO:0000256" key="12">
    <source>
        <dbReference type="ARBA" id="ARBA00071644"/>
    </source>
</evidence>
<comment type="subcellular location">
    <subcellularLocation>
        <location evidence="1">Cytoplasm</location>
        <location evidence="1">Cytosol</location>
    </subcellularLocation>
</comment>
<keyword evidence="14" id="KW-0175">Coiled coil</keyword>
<dbReference type="SUPFAM" id="SSF55190">
    <property type="entry name" value="Arginyl-tRNA synthetase (ArgRS), N-terminal 'additional' domain"/>
    <property type="match status" value="1"/>
</dbReference>
<comment type="similarity">
    <text evidence="2 13">Belongs to the class-I aminoacyl-tRNA synthetase family.</text>
</comment>
<dbReference type="FunFam" id="3.30.1360.70:FF:000002">
    <property type="entry name" value="arginine--tRNA ligase, cytoplasmic"/>
    <property type="match status" value="1"/>
</dbReference>
<evidence type="ECO:0000256" key="11">
    <source>
        <dbReference type="ARBA" id="ARBA00049339"/>
    </source>
</evidence>
<feature type="domain" description="DALR anticodon binding" evidence="16">
    <location>
        <begin position="562"/>
        <end position="688"/>
    </location>
</feature>
<evidence type="ECO:0000256" key="5">
    <source>
        <dbReference type="ARBA" id="ARBA00022598"/>
    </source>
</evidence>
<dbReference type="InterPro" id="IPR001278">
    <property type="entry name" value="Arg-tRNA-ligase"/>
</dbReference>
<dbReference type="OrthoDB" id="68056at2759"/>
<dbReference type="Pfam" id="PF00750">
    <property type="entry name" value="tRNA-synt_1d"/>
    <property type="match status" value="1"/>
</dbReference>
<evidence type="ECO:0000313" key="18">
    <source>
        <dbReference type="EMBL" id="AQT27187.1"/>
    </source>
</evidence>
<evidence type="ECO:0000256" key="7">
    <source>
        <dbReference type="ARBA" id="ARBA00022840"/>
    </source>
</evidence>
<evidence type="ECO:0000256" key="9">
    <source>
        <dbReference type="ARBA" id="ARBA00023146"/>
    </source>
</evidence>
<dbReference type="FunFam" id="1.10.730.10:FF:000064">
    <property type="entry name" value="Probable arginine--tRNA ligase, cytoplasmic"/>
    <property type="match status" value="1"/>
</dbReference>
<evidence type="ECO:0000256" key="6">
    <source>
        <dbReference type="ARBA" id="ARBA00022741"/>
    </source>
</evidence>
<dbReference type="InterPro" id="IPR009080">
    <property type="entry name" value="tRNAsynth_Ia_anticodon-bd"/>
</dbReference>
<dbReference type="AlphaFoldDB" id="A0A1S6KZP5"/>
<dbReference type="SUPFAM" id="SSF47323">
    <property type="entry name" value="Anticodon-binding domain of a subclass of class I aminoacyl-tRNA synthetases"/>
    <property type="match status" value="1"/>
</dbReference>
<dbReference type="SUPFAM" id="SSF52374">
    <property type="entry name" value="Nucleotidylyl transferase"/>
    <property type="match status" value="1"/>
</dbReference>